<evidence type="ECO:0000313" key="5">
    <source>
        <dbReference type="Proteomes" id="UP000261704"/>
    </source>
</evidence>
<dbReference type="KEGG" id="pamo:BAR1_01475"/>
<dbReference type="PANTHER" id="PTHR30035">
    <property type="entry name" value="LIPOPROTEIN VACJ-RELATED"/>
    <property type="match status" value="1"/>
</dbReference>
<protein>
    <submittedName>
        <fullName evidence="4">VacJ family lipoprotein</fullName>
    </submittedName>
</protein>
<evidence type="ECO:0000256" key="1">
    <source>
        <dbReference type="ARBA" id="ARBA00010634"/>
    </source>
</evidence>
<evidence type="ECO:0000313" key="4">
    <source>
        <dbReference type="EMBL" id="AXX96722.1"/>
    </source>
</evidence>
<dbReference type="Pfam" id="PF04333">
    <property type="entry name" value="MlaA"/>
    <property type="match status" value="1"/>
</dbReference>
<feature type="signal peptide" evidence="3">
    <location>
        <begin position="1"/>
        <end position="24"/>
    </location>
</feature>
<accession>A0A347UCZ4</accession>
<keyword evidence="5" id="KW-1185">Reference proteome</keyword>
<dbReference type="PROSITE" id="PS51257">
    <property type="entry name" value="PROKAR_LIPOPROTEIN"/>
    <property type="match status" value="1"/>
</dbReference>
<dbReference type="RefSeq" id="WP_118941380.1">
    <property type="nucleotide sequence ID" value="NZ_CP032125.1"/>
</dbReference>
<dbReference type="Proteomes" id="UP000261704">
    <property type="component" value="Chromosome"/>
</dbReference>
<name>A0A347UCZ4_9RHOB</name>
<gene>
    <name evidence="4" type="ORF">BAR1_01475</name>
</gene>
<dbReference type="PRINTS" id="PR01805">
    <property type="entry name" value="VACJLIPOPROT"/>
</dbReference>
<keyword evidence="2 3" id="KW-0732">Signal</keyword>
<dbReference type="GO" id="GO:0120010">
    <property type="term" value="P:intermembrane phospholipid transfer"/>
    <property type="evidence" value="ECO:0007669"/>
    <property type="project" value="TreeGrafter"/>
</dbReference>
<organism evidence="4 5">
    <name type="scientific">Profundibacter amoris</name>
    <dbReference type="NCBI Taxonomy" id="2171755"/>
    <lineage>
        <taxon>Bacteria</taxon>
        <taxon>Pseudomonadati</taxon>
        <taxon>Pseudomonadota</taxon>
        <taxon>Alphaproteobacteria</taxon>
        <taxon>Rhodobacterales</taxon>
        <taxon>Paracoccaceae</taxon>
        <taxon>Profundibacter</taxon>
    </lineage>
</organism>
<reference evidence="4 5" key="1">
    <citation type="submission" date="2018-09" db="EMBL/GenBank/DDBJ databases">
        <title>Profundibacter amoris BAR1 gen. nov., sp. nov., a new member of the Roseobacter clade isolated at Lokis Castle Vent Field on the Arctic Mid-Oceanic Ridge.</title>
        <authorList>
            <person name="Le Moine Bauer S."/>
            <person name="Sjoeberg A.G."/>
            <person name="L'Haridon S."/>
            <person name="Stokke R."/>
            <person name="Roalkvam I."/>
            <person name="Steen I.H."/>
            <person name="Dahle H."/>
        </authorList>
    </citation>
    <scope>NUCLEOTIDE SEQUENCE [LARGE SCALE GENOMIC DNA]</scope>
    <source>
        <strain evidence="4 5">BAR1</strain>
    </source>
</reference>
<evidence type="ECO:0000256" key="2">
    <source>
        <dbReference type="ARBA" id="ARBA00022729"/>
    </source>
</evidence>
<dbReference type="AlphaFoldDB" id="A0A347UCZ4"/>
<dbReference type="PANTHER" id="PTHR30035:SF3">
    <property type="entry name" value="INTERMEMBRANE PHOSPHOLIPID TRANSPORT SYSTEM LIPOPROTEIN MLAA"/>
    <property type="match status" value="1"/>
</dbReference>
<dbReference type="GO" id="GO:0016020">
    <property type="term" value="C:membrane"/>
    <property type="evidence" value="ECO:0007669"/>
    <property type="project" value="InterPro"/>
</dbReference>
<feature type="chain" id="PRO_5016683638" evidence="3">
    <location>
        <begin position="25"/>
        <end position="245"/>
    </location>
</feature>
<dbReference type="EMBL" id="CP032125">
    <property type="protein sequence ID" value="AXX96722.1"/>
    <property type="molecule type" value="Genomic_DNA"/>
</dbReference>
<dbReference type="OrthoDB" id="9785326at2"/>
<sequence length="245" mass="26757">MKAKPGLLLAALTLLIVAACTAPAPRSFNDPNEEGNRRTHEANRRLDRALIRPASGAYGQALPKPVRQGIGNFASNLNLPGNIVNNLLQLNINGAVKNSWRFVINTTLGVGGIFDPATDIGLDEEMGDFGQTLHVWGVGEGQYVELPLLGPSNQRDTVGMLVDVFTNPLTFGAPTPEKYMGPVAKSLSKLGDRYDFSDTVDSILYDSADSYSQARLLYLQHRRFQLGQEEPVEEQGDGYDDFYAD</sequence>
<dbReference type="InterPro" id="IPR007428">
    <property type="entry name" value="MlaA"/>
</dbReference>
<keyword evidence="4" id="KW-0449">Lipoprotein</keyword>
<evidence type="ECO:0000256" key="3">
    <source>
        <dbReference type="SAM" id="SignalP"/>
    </source>
</evidence>
<proteinExistence type="inferred from homology"/>
<comment type="similarity">
    <text evidence="1">Belongs to the MlaA family.</text>
</comment>